<keyword evidence="4" id="KW-1185">Reference proteome</keyword>
<proteinExistence type="inferred from homology"/>
<dbReference type="InterPro" id="IPR023582">
    <property type="entry name" value="Impact"/>
</dbReference>
<evidence type="ECO:0000259" key="2">
    <source>
        <dbReference type="Pfam" id="PF01205"/>
    </source>
</evidence>
<reference evidence="3 4" key="1">
    <citation type="submission" date="2022-06" db="EMBL/GenBank/DDBJ databases">
        <title>A taxonomic note on the genus Prevotella: Description of four novel genera and emended description of the genera Hallella and Xylanibacter.</title>
        <authorList>
            <person name="Hitch T.C.A."/>
        </authorList>
    </citation>
    <scope>NUCLEOTIDE SEQUENCE [LARGE SCALE GENOMIC DNA]</scope>
    <source>
        <strain evidence="3 4">DSM 100619</strain>
    </source>
</reference>
<evidence type="ECO:0000313" key="4">
    <source>
        <dbReference type="Proteomes" id="UP001204015"/>
    </source>
</evidence>
<dbReference type="RefSeq" id="WP_252760463.1">
    <property type="nucleotide sequence ID" value="NZ_JAMXLY010000011.1"/>
</dbReference>
<comment type="caution">
    <text evidence="3">The sequence shown here is derived from an EMBL/GenBank/DDBJ whole genome shotgun (WGS) entry which is preliminary data.</text>
</comment>
<dbReference type="InterPro" id="IPR020568">
    <property type="entry name" value="Ribosomal_Su5_D2-typ_SF"/>
</dbReference>
<evidence type="ECO:0000313" key="3">
    <source>
        <dbReference type="EMBL" id="MCO6025100.1"/>
    </source>
</evidence>
<dbReference type="PANTHER" id="PTHR16301">
    <property type="entry name" value="IMPACT-RELATED"/>
    <property type="match status" value="1"/>
</dbReference>
<dbReference type="Gene3D" id="3.30.70.240">
    <property type="match status" value="1"/>
</dbReference>
<accession>A0ABT1BWL3</accession>
<protein>
    <submittedName>
        <fullName evidence="3">YigZ family protein</fullName>
    </submittedName>
</protein>
<gene>
    <name evidence="3" type="ORF">NG821_04475</name>
</gene>
<feature type="domain" description="Impact N-terminal" evidence="2">
    <location>
        <begin position="19"/>
        <end position="124"/>
    </location>
</feature>
<evidence type="ECO:0000256" key="1">
    <source>
        <dbReference type="ARBA" id="ARBA00007665"/>
    </source>
</evidence>
<sequence length="194" mass="22366">MIDEYTTINGTGEGFYSEKRSKFFAFAHHVSTRDEVKNLHQFYKEKYYDARHVCYAYLLGPEQDDSRMVDDGEPSSTAGKPILGQILSHQLTDVVVFVIRYFGGVKLGTSGLIRAYRTAADDALNHTDIVTRYVEEVIDWQFTYPMMNAVMHLVKEMDLKIISRNFDTNCSIRLSIRKGDAEEVRRRLSNLSFE</sequence>
<name>A0ABT1BWL3_9BACT</name>
<comment type="similarity">
    <text evidence="1">Belongs to the IMPACT family.</text>
</comment>
<dbReference type="Pfam" id="PF01205">
    <property type="entry name" value="Impact_N"/>
    <property type="match status" value="1"/>
</dbReference>
<dbReference type="InterPro" id="IPR035647">
    <property type="entry name" value="EFG_III/V"/>
</dbReference>
<dbReference type="InterPro" id="IPR001498">
    <property type="entry name" value="Impact_N"/>
</dbReference>
<dbReference type="SUPFAM" id="SSF54211">
    <property type="entry name" value="Ribosomal protein S5 domain 2-like"/>
    <property type="match status" value="1"/>
</dbReference>
<dbReference type="Gene3D" id="3.30.230.30">
    <property type="entry name" value="Impact, N-terminal domain"/>
    <property type="match status" value="1"/>
</dbReference>
<dbReference type="SUPFAM" id="SSF54980">
    <property type="entry name" value="EF-G C-terminal domain-like"/>
    <property type="match status" value="1"/>
</dbReference>
<dbReference type="Proteomes" id="UP001204015">
    <property type="component" value="Unassembled WGS sequence"/>
</dbReference>
<dbReference type="InterPro" id="IPR036956">
    <property type="entry name" value="Impact_N_sf"/>
</dbReference>
<dbReference type="EMBL" id="JAMXLY010000011">
    <property type="protein sequence ID" value="MCO6025100.1"/>
    <property type="molecule type" value="Genomic_DNA"/>
</dbReference>
<organism evidence="3 4">
    <name type="scientific">Segatella cerevisiae</name>
    <dbReference type="NCBI Taxonomy" id="2053716"/>
    <lineage>
        <taxon>Bacteria</taxon>
        <taxon>Pseudomonadati</taxon>
        <taxon>Bacteroidota</taxon>
        <taxon>Bacteroidia</taxon>
        <taxon>Bacteroidales</taxon>
        <taxon>Prevotellaceae</taxon>
        <taxon>Segatella</taxon>
    </lineage>
</organism>
<dbReference type="PANTHER" id="PTHR16301:SF20">
    <property type="entry name" value="IMPACT FAMILY MEMBER YIGZ"/>
    <property type="match status" value="1"/>
</dbReference>